<evidence type="ECO:0000313" key="3">
    <source>
        <dbReference type="RefSeq" id="XP_034252304.1"/>
    </source>
</evidence>
<dbReference type="InParanoid" id="A0A6P9A523"/>
<sequence>MTKEESLMGSPWVSLGRRWLLLLPLVLLLVLLCCLDPRAVRGRLGLVGLGHGRELEPPPHAPAGARRATAAPARLAPTVPPEVSSGFLVDTPGCRIPFLAPLDEAVRPFVFPVKRVRCADAGPALVEADPDPRRDVLHLRRHRGHAYNVSDPARLVCCGRAFWRPAPPPAALALTPPGGGKDATTTPAPVDYRGLDDAVEFADNCTDLFSGEDEAVVADEFIRVECSEGDNVVYRDVFGFTPPKPQAGPAAGAAEDNAVDVLDPDTPKVSILIVGADSVSRSNLLRQMPQTVEMLKDIGAIDMLGYNKVEDNTFPNLVAVLTGLSVPELRARCWPSVAHPFDDCPFLWRRFEALGFKTAYAEDEPWMGIFNYIKNGFARQPVHYYMRPYARLLLKELGHHQEFNCHLCTGARFQLQALLDYAARFARLPDKLFGLFWGVSLTHDQLNNPQLADPLYSGWLRAARDDGVLDKSVVVFLSDHGIRWGDIRETYQGRLEERLPFLMISLPRWLRERYPSAVANLRRNSRRLVTPYDLHATLEDLMDLSRLEQRSVKDRAELLAKLDSREHGKHATRRPKPSSLPRGISMFLMAPETRSCDDAGIEPHWCTCYASTPVPSNHTTARRAAAFVVRRVNAMLSGYRQCERLNLSAILDARRQEGRPELGADGRDGRSASRAAKKGLPRVADYSLLLRTEPGGALFEATVRVRSGVAFSKRGAKRDRELLSMAGTVSRVNRYGSQSSCVADYHMKLYCFCRGFKG</sequence>
<feature type="region of interest" description="Disordered" evidence="1">
    <location>
        <begin position="563"/>
        <end position="583"/>
    </location>
</feature>
<dbReference type="SUPFAM" id="SSF53649">
    <property type="entry name" value="Alkaline phosphatase-like"/>
    <property type="match status" value="1"/>
</dbReference>
<evidence type="ECO:0000313" key="2">
    <source>
        <dbReference type="Proteomes" id="UP000515158"/>
    </source>
</evidence>
<proteinExistence type="predicted"/>
<dbReference type="GeneID" id="117651875"/>
<dbReference type="OrthoDB" id="413313at2759"/>
<name>A0A6P9A523_THRPL</name>
<organism evidence="3">
    <name type="scientific">Thrips palmi</name>
    <name type="common">Melon thrips</name>
    <dbReference type="NCBI Taxonomy" id="161013"/>
    <lineage>
        <taxon>Eukaryota</taxon>
        <taxon>Metazoa</taxon>
        <taxon>Ecdysozoa</taxon>
        <taxon>Arthropoda</taxon>
        <taxon>Hexapoda</taxon>
        <taxon>Insecta</taxon>
        <taxon>Pterygota</taxon>
        <taxon>Neoptera</taxon>
        <taxon>Paraneoptera</taxon>
        <taxon>Thysanoptera</taxon>
        <taxon>Terebrantia</taxon>
        <taxon>Thripoidea</taxon>
        <taxon>Thripidae</taxon>
        <taxon>Thrips</taxon>
    </lineage>
</organism>
<dbReference type="PANTHER" id="PTHR10974:SF1">
    <property type="entry name" value="FI08016P-RELATED"/>
    <property type="match status" value="1"/>
</dbReference>
<dbReference type="FunCoup" id="A0A6P9A523">
    <property type="interactions" value="10"/>
</dbReference>
<evidence type="ECO:0000256" key="1">
    <source>
        <dbReference type="SAM" id="MobiDB-lite"/>
    </source>
</evidence>
<dbReference type="KEGG" id="tpal:117651875"/>
<dbReference type="CDD" id="cd16021">
    <property type="entry name" value="ALP_like"/>
    <property type="match status" value="1"/>
</dbReference>
<dbReference type="AlphaFoldDB" id="A0A6P9A523"/>
<accession>A0A6P9A523</accession>
<dbReference type="GO" id="GO:0005615">
    <property type="term" value="C:extracellular space"/>
    <property type="evidence" value="ECO:0007669"/>
    <property type="project" value="TreeGrafter"/>
</dbReference>
<keyword evidence="2" id="KW-1185">Reference proteome</keyword>
<protein>
    <submittedName>
        <fullName evidence="3">Uncharacterized protein LOC117651875</fullName>
    </submittedName>
</protein>
<dbReference type="InterPro" id="IPR004245">
    <property type="entry name" value="DUF229"/>
</dbReference>
<dbReference type="Pfam" id="PF02995">
    <property type="entry name" value="DUF229"/>
    <property type="match status" value="1"/>
</dbReference>
<reference evidence="3" key="1">
    <citation type="submission" date="2025-08" db="UniProtKB">
        <authorList>
            <consortium name="RefSeq"/>
        </authorList>
    </citation>
    <scope>IDENTIFICATION</scope>
    <source>
        <tissue evidence="3">Total insect</tissue>
    </source>
</reference>
<dbReference type="RefSeq" id="XP_034252304.1">
    <property type="nucleotide sequence ID" value="XM_034396413.1"/>
</dbReference>
<gene>
    <name evidence="3" type="primary">LOC117651875</name>
</gene>
<dbReference type="Gene3D" id="3.40.720.10">
    <property type="entry name" value="Alkaline Phosphatase, subunit A"/>
    <property type="match status" value="1"/>
</dbReference>
<dbReference type="InterPro" id="IPR017850">
    <property type="entry name" value="Alkaline_phosphatase_core_sf"/>
</dbReference>
<dbReference type="Proteomes" id="UP000515158">
    <property type="component" value="Unplaced"/>
</dbReference>
<feature type="compositionally biased region" description="Basic residues" evidence="1">
    <location>
        <begin position="567"/>
        <end position="576"/>
    </location>
</feature>
<dbReference type="FunFam" id="3.40.720.10:FF:000017">
    <property type="entry name" value="Predicted protein"/>
    <property type="match status" value="1"/>
</dbReference>
<dbReference type="PANTHER" id="PTHR10974">
    <property type="entry name" value="FI08016P-RELATED"/>
    <property type="match status" value="1"/>
</dbReference>